<dbReference type="Pfam" id="PF01419">
    <property type="entry name" value="Jacalin"/>
    <property type="match status" value="1"/>
</dbReference>
<dbReference type="PROSITE" id="PS51752">
    <property type="entry name" value="JACALIN_LECTIN"/>
    <property type="match status" value="1"/>
</dbReference>
<dbReference type="SUPFAM" id="SSF51101">
    <property type="entry name" value="Mannose-binding lectins"/>
    <property type="match status" value="1"/>
</dbReference>
<dbReference type="SUPFAM" id="SSF47986">
    <property type="entry name" value="DEATH domain"/>
    <property type="match status" value="1"/>
</dbReference>
<comment type="caution">
    <text evidence="4">The sequence shown here is derived from an EMBL/GenBank/DDBJ whole genome shotgun (WGS) entry which is preliminary data.</text>
</comment>
<protein>
    <submittedName>
        <fullName evidence="4">Uncharacterized protein</fullName>
    </submittedName>
</protein>
<proteinExistence type="predicted"/>
<name>A0A813NZQ9_9BILA</name>
<keyword evidence="1" id="KW-0812">Transmembrane</keyword>
<dbReference type="Gene3D" id="2.100.10.30">
    <property type="entry name" value="Jacalin-like lectin domain"/>
    <property type="match status" value="1"/>
</dbReference>
<keyword evidence="1" id="KW-1133">Transmembrane helix</keyword>
<evidence type="ECO:0000313" key="4">
    <source>
        <dbReference type="EMBL" id="CAF0742928.1"/>
    </source>
</evidence>
<dbReference type="AlphaFoldDB" id="A0A813NZQ9"/>
<dbReference type="PROSITE" id="PS50168">
    <property type="entry name" value="DED"/>
    <property type="match status" value="1"/>
</dbReference>
<accession>A0A813NZQ9</accession>
<dbReference type="InterPro" id="IPR001875">
    <property type="entry name" value="DED_dom"/>
</dbReference>
<organism evidence="4 5">
    <name type="scientific">Adineta steineri</name>
    <dbReference type="NCBI Taxonomy" id="433720"/>
    <lineage>
        <taxon>Eukaryota</taxon>
        <taxon>Metazoa</taxon>
        <taxon>Spiralia</taxon>
        <taxon>Gnathifera</taxon>
        <taxon>Rotifera</taxon>
        <taxon>Eurotatoria</taxon>
        <taxon>Bdelloidea</taxon>
        <taxon>Adinetida</taxon>
        <taxon>Adinetidae</taxon>
        <taxon>Adineta</taxon>
    </lineage>
</organism>
<feature type="transmembrane region" description="Helical" evidence="1">
    <location>
        <begin position="177"/>
        <end position="199"/>
    </location>
</feature>
<evidence type="ECO:0000256" key="1">
    <source>
        <dbReference type="SAM" id="Phobius"/>
    </source>
</evidence>
<evidence type="ECO:0000313" key="5">
    <source>
        <dbReference type="Proteomes" id="UP000663891"/>
    </source>
</evidence>
<evidence type="ECO:0000259" key="3">
    <source>
        <dbReference type="PROSITE" id="PS51752"/>
    </source>
</evidence>
<dbReference type="Proteomes" id="UP000663891">
    <property type="component" value="Unassembled WGS sequence"/>
</dbReference>
<dbReference type="GO" id="GO:0042981">
    <property type="term" value="P:regulation of apoptotic process"/>
    <property type="evidence" value="ECO:0007669"/>
    <property type="project" value="InterPro"/>
</dbReference>
<dbReference type="InterPro" id="IPR001229">
    <property type="entry name" value="Jacalin-like_lectin_dom"/>
</dbReference>
<dbReference type="Gene3D" id="1.10.533.10">
    <property type="entry name" value="Death Domain, Fas"/>
    <property type="match status" value="1"/>
</dbReference>
<evidence type="ECO:0000259" key="2">
    <source>
        <dbReference type="PROSITE" id="PS50168"/>
    </source>
</evidence>
<dbReference type="SMART" id="SM00915">
    <property type="entry name" value="Jacalin"/>
    <property type="match status" value="1"/>
</dbReference>
<dbReference type="OrthoDB" id="10028250at2759"/>
<gene>
    <name evidence="4" type="ORF">VCS650_LOCUS765</name>
</gene>
<sequence length="421" mass="49094">MANIRLRSIIIKLQDCLSNDDRERLHFLLGDDVPRRLQDNTTLSGTLSIMQSLFDRNKISEQDFTFLINVFEEIPCPHAVNLLAEYKQRIQTKLPNQPSQPPEMRPLHDQVFEDQEDKGVSQTLLKQTNNCSDYQKIITSNNTNINPVTINVQDKNSLSSKSKEIQPYFYNSFRINIHSLTIIILLILIFGTIILIYIIKMTDHNKSNSKLRYDYVLEEQKKNNETIQLLDESILEKNQQANDQLTLPNKNKYNSLVIEGREFGRAHGTHFDDSTHPYFTSSHYLNGILARDNDDDLESYLFYYSSSCDNQDMITSERHGNQNLSFKKDFQFDKNEKIQRVEGQYLNKTIVFSNGTNVTMPIITGLQFYTTKGHASPSYAGEEGVTFEEEYEGYTLWYVTGRSDEYIHQLQFYWYRTLDIN</sequence>
<dbReference type="EMBL" id="CAJNON010000004">
    <property type="protein sequence ID" value="CAF0742928.1"/>
    <property type="molecule type" value="Genomic_DNA"/>
</dbReference>
<reference evidence="4" key="1">
    <citation type="submission" date="2021-02" db="EMBL/GenBank/DDBJ databases">
        <authorList>
            <person name="Nowell W R."/>
        </authorList>
    </citation>
    <scope>NUCLEOTIDE SEQUENCE</scope>
</reference>
<feature type="domain" description="Jacalin-type lectin" evidence="3">
    <location>
        <begin position="257"/>
        <end position="416"/>
    </location>
</feature>
<feature type="domain" description="DED" evidence="2">
    <location>
        <begin position="5"/>
        <end position="74"/>
    </location>
</feature>
<dbReference type="InterPro" id="IPR011029">
    <property type="entry name" value="DEATH-like_dom_sf"/>
</dbReference>
<keyword evidence="1" id="KW-0472">Membrane</keyword>
<dbReference type="InterPro" id="IPR036404">
    <property type="entry name" value="Jacalin-like_lectin_dom_sf"/>
</dbReference>